<proteinExistence type="predicted"/>
<dbReference type="RefSeq" id="WP_010947779.1">
    <property type="nucleotide sequence ID" value="NZ_LN614827.1"/>
</dbReference>
<dbReference type="Gene3D" id="3.40.630.30">
    <property type="match status" value="1"/>
</dbReference>
<evidence type="ECO:0000259" key="1">
    <source>
        <dbReference type="PROSITE" id="PS51186"/>
    </source>
</evidence>
<dbReference type="EMBL" id="LN614827">
    <property type="protein sequence ID" value="CEG57653.1"/>
    <property type="molecule type" value="Genomic_DNA"/>
</dbReference>
<keyword evidence="3" id="KW-1185">Reference proteome</keyword>
<dbReference type="OrthoDB" id="9801656at2"/>
<organism evidence="2 3">
    <name type="scientific">Legionella fallonii LLAP-10</name>
    <dbReference type="NCBI Taxonomy" id="1212491"/>
    <lineage>
        <taxon>Bacteria</taxon>
        <taxon>Pseudomonadati</taxon>
        <taxon>Pseudomonadota</taxon>
        <taxon>Gammaproteobacteria</taxon>
        <taxon>Legionellales</taxon>
        <taxon>Legionellaceae</taxon>
        <taxon>Legionella</taxon>
    </lineage>
</organism>
<gene>
    <name evidence="2" type="ORF">LFA_2279</name>
</gene>
<accession>A0A098G593</accession>
<name>A0A098G593_9GAMM</name>
<keyword evidence="2" id="KW-0808">Transferase</keyword>
<dbReference type="KEGG" id="lfa:LFA_2279"/>
<dbReference type="Proteomes" id="UP000032430">
    <property type="component" value="Chromosome I"/>
</dbReference>
<dbReference type="SUPFAM" id="SSF55729">
    <property type="entry name" value="Acyl-CoA N-acyltransferases (Nat)"/>
    <property type="match status" value="1"/>
</dbReference>
<dbReference type="InterPro" id="IPR051531">
    <property type="entry name" value="N-acetyltransferase"/>
</dbReference>
<reference evidence="3" key="1">
    <citation type="submission" date="2014-09" db="EMBL/GenBank/DDBJ databases">
        <authorList>
            <person name="Gomez-Valero L."/>
        </authorList>
    </citation>
    <scope>NUCLEOTIDE SEQUENCE [LARGE SCALE GENOMIC DNA]</scope>
    <source>
        <strain evidence="3">ATCC700992</strain>
    </source>
</reference>
<protein>
    <submittedName>
        <fullName evidence="2">Acetyltransferase, GNAT family</fullName>
    </submittedName>
</protein>
<dbReference type="PANTHER" id="PTHR43792">
    <property type="entry name" value="GNAT FAMILY, PUTATIVE (AFU_ORTHOLOGUE AFUA_3G00765)-RELATED-RELATED"/>
    <property type="match status" value="1"/>
</dbReference>
<feature type="domain" description="N-acetyltransferase" evidence="1">
    <location>
        <begin position="10"/>
        <end position="166"/>
    </location>
</feature>
<dbReference type="STRING" id="1212491.LFA_2279"/>
<dbReference type="Pfam" id="PF13302">
    <property type="entry name" value="Acetyltransf_3"/>
    <property type="match status" value="1"/>
</dbReference>
<dbReference type="GO" id="GO:0016747">
    <property type="term" value="F:acyltransferase activity, transferring groups other than amino-acyl groups"/>
    <property type="evidence" value="ECO:0007669"/>
    <property type="project" value="InterPro"/>
</dbReference>
<dbReference type="PANTHER" id="PTHR43792:SF1">
    <property type="entry name" value="N-ACETYLTRANSFERASE DOMAIN-CONTAINING PROTEIN"/>
    <property type="match status" value="1"/>
</dbReference>
<dbReference type="GeneID" id="57036062"/>
<dbReference type="InterPro" id="IPR016181">
    <property type="entry name" value="Acyl_CoA_acyltransferase"/>
</dbReference>
<dbReference type="PROSITE" id="PS51186">
    <property type="entry name" value="GNAT"/>
    <property type="match status" value="1"/>
</dbReference>
<dbReference type="InterPro" id="IPR000182">
    <property type="entry name" value="GNAT_dom"/>
</dbReference>
<evidence type="ECO:0000313" key="2">
    <source>
        <dbReference type="EMBL" id="CEG57653.1"/>
    </source>
</evidence>
<dbReference type="AlphaFoldDB" id="A0A098G593"/>
<dbReference type="HOGENOM" id="CLU_013985_3_4_6"/>
<evidence type="ECO:0000313" key="3">
    <source>
        <dbReference type="Proteomes" id="UP000032430"/>
    </source>
</evidence>
<sequence>MTIKIETPRMLLRLIKDEDLDQVAQLHADREVRKFFPDGTQDREQTKRRIKQIMNLYGDKGLPGFVIFNKVTHEFIGRCGFGPIETGEIEVGYLIVRKFWGMGYASEALEALLEWSKININSDYIIAFAPLKHSASHRVMEKCGMEYYKDELGHGVECKFYRSKNK</sequence>